<dbReference type="Proteomes" id="UP000026960">
    <property type="component" value="Chromosome 4"/>
</dbReference>
<dbReference type="AlphaFoldDB" id="A0A0D3FTS2"/>
<sequence length="90" mass="10192">MPGAARRGKDAGGGEEKATAWDWGTRRQKWSLSRRQRPWGRGEEAAVEAKRRAGGVDAFWEEIQTPPDSRVFYHSPGFFTHLRFRSDGSS</sequence>
<evidence type="ECO:0000256" key="1">
    <source>
        <dbReference type="SAM" id="MobiDB-lite"/>
    </source>
</evidence>
<name>A0A0D3FTS2_9ORYZ</name>
<dbReference type="PaxDb" id="65489-OBART04G06370.1"/>
<reference evidence="2" key="1">
    <citation type="journal article" date="2009" name="Rice">
        <title>De Novo Next Generation Sequencing of Plant Genomes.</title>
        <authorList>
            <person name="Rounsley S."/>
            <person name="Marri P.R."/>
            <person name="Yu Y."/>
            <person name="He R."/>
            <person name="Sisneros N."/>
            <person name="Goicoechea J.L."/>
            <person name="Lee S.J."/>
            <person name="Angelova A."/>
            <person name="Kudrna D."/>
            <person name="Luo M."/>
            <person name="Affourtit J."/>
            <person name="Desany B."/>
            <person name="Knight J."/>
            <person name="Niazi F."/>
            <person name="Egholm M."/>
            <person name="Wing R.A."/>
        </authorList>
    </citation>
    <scope>NUCLEOTIDE SEQUENCE [LARGE SCALE GENOMIC DNA]</scope>
    <source>
        <strain evidence="2">cv. IRGC 105608</strain>
    </source>
</reference>
<feature type="compositionally biased region" description="Basic and acidic residues" evidence="1">
    <location>
        <begin position="7"/>
        <end position="19"/>
    </location>
</feature>
<evidence type="ECO:0000313" key="2">
    <source>
        <dbReference type="EnsemblPlants" id="OBART04G06370.1"/>
    </source>
</evidence>
<protein>
    <submittedName>
        <fullName evidence="2">Uncharacterized protein</fullName>
    </submittedName>
</protein>
<dbReference type="Gramene" id="OBART04G06370.1">
    <property type="protein sequence ID" value="OBART04G06370.1"/>
    <property type="gene ID" value="OBART04G06370"/>
</dbReference>
<reference evidence="2" key="2">
    <citation type="submission" date="2015-03" db="UniProtKB">
        <authorList>
            <consortium name="EnsemblPlants"/>
        </authorList>
    </citation>
    <scope>IDENTIFICATION</scope>
</reference>
<dbReference type="HOGENOM" id="CLU_2444335_0_0_1"/>
<dbReference type="EnsemblPlants" id="OBART04G06370.1">
    <property type="protein sequence ID" value="OBART04G06370.1"/>
    <property type="gene ID" value="OBART04G06370"/>
</dbReference>
<evidence type="ECO:0000313" key="3">
    <source>
        <dbReference type="Proteomes" id="UP000026960"/>
    </source>
</evidence>
<proteinExistence type="predicted"/>
<feature type="region of interest" description="Disordered" evidence="1">
    <location>
        <begin position="1"/>
        <end position="24"/>
    </location>
</feature>
<accession>A0A0D3FTS2</accession>
<keyword evidence="3" id="KW-1185">Reference proteome</keyword>
<organism evidence="2">
    <name type="scientific">Oryza barthii</name>
    <dbReference type="NCBI Taxonomy" id="65489"/>
    <lineage>
        <taxon>Eukaryota</taxon>
        <taxon>Viridiplantae</taxon>
        <taxon>Streptophyta</taxon>
        <taxon>Embryophyta</taxon>
        <taxon>Tracheophyta</taxon>
        <taxon>Spermatophyta</taxon>
        <taxon>Magnoliopsida</taxon>
        <taxon>Liliopsida</taxon>
        <taxon>Poales</taxon>
        <taxon>Poaceae</taxon>
        <taxon>BOP clade</taxon>
        <taxon>Oryzoideae</taxon>
        <taxon>Oryzeae</taxon>
        <taxon>Oryzinae</taxon>
        <taxon>Oryza</taxon>
    </lineage>
</organism>